<dbReference type="AlphaFoldDB" id="A0A060M0K7"/>
<protein>
    <submittedName>
        <fullName evidence="1">Uncharacterized protein</fullName>
    </submittedName>
</protein>
<sequence length="76" mass="9314">MRNVYELKMNSGETKLYGIKVKLRTVLYEGVNLEEILYDFGYEWEFIHSYLEDIKRDCQNYTLEETLLQKRPLEHY</sequence>
<dbReference type="HOGENOM" id="CLU_2646948_0_0_9"/>
<dbReference type="OrthoDB" id="2924257at2"/>
<name>A0A060M0K7_9BACI</name>
<dbReference type="STRING" id="1246626.BleG1_3435"/>
<gene>
    <name evidence="1" type="ORF">BleG1_3435</name>
</gene>
<keyword evidence="2" id="KW-1185">Reference proteome</keyword>
<evidence type="ECO:0000313" key="1">
    <source>
        <dbReference type="EMBL" id="AIC95982.1"/>
    </source>
</evidence>
<evidence type="ECO:0000313" key="2">
    <source>
        <dbReference type="Proteomes" id="UP000027142"/>
    </source>
</evidence>
<accession>A0A060M0K7</accession>
<proteinExistence type="predicted"/>
<dbReference type="RefSeq" id="WP_038483533.1">
    <property type="nucleotide sequence ID" value="NZ_CP003923.1"/>
</dbReference>
<dbReference type="EMBL" id="CP003923">
    <property type="protein sequence ID" value="AIC95982.1"/>
    <property type="molecule type" value="Genomic_DNA"/>
</dbReference>
<reference evidence="1 2" key="1">
    <citation type="journal article" date="2014" name="Gene">
        <title>A comparative genomic analysis of the alkalitolerant soil bacterium Bacillus lehensis G1.</title>
        <authorList>
            <person name="Noor Y.M."/>
            <person name="Samsulrizal N.H."/>
            <person name="Jema'on N.A."/>
            <person name="Low K.O."/>
            <person name="Ramli A.N."/>
            <person name="Alias N.I."/>
            <person name="Damis S.I."/>
            <person name="Fuzi S.F."/>
            <person name="Isa M.N."/>
            <person name="Murad A.M."/>
            <person name="Raih M.F."/>
            <person name="Bakar F.D."/>
            <person name="Najimudin N."/>
            <person name="Mahadi N.M."/>
            <person name="Illias R.M."/>
        </authorList>
    </citation>
    <scope>NUCLEOTIDE SEQUENCE [LARGE SCALE GENOMIC DNA]</scope>
    <source>
        <strain evidence="1 2">G1</strain>
    </source>
</reference>
<dbReference type="KEGG" id="ble:BleG1_3435"/>
<organism evidence="1 2">
    <name type="scientific">Shouchella lehensis G1</name>
    <dbReference type="NCBI Taxonomy" id="1246626"/>
    <lineage>
        <taxon>Bacteria</taxon>
        <taxon>Bacillati</taxon>
        <taxon>Bacillota</taxon>
        <taxon>Bacilli</taxon>
        <taxon>Bacillales</taxon>
        <taxon>Bacillaceae</taxon>
        <taxon>Shouchella</taxon>
    </lineage>
</organism>
<dbReference type="PATRIC" id="fig|1246626.3.peg.3420"/>
<dbReference type="Proteomes" id="UP000027142">
    <property type="component" value="Chromosome"/>
</dbReference>